<organism evidence="2 3">
    <name type="scientific">Hydrogenophilus thermoluteolus</name>
    <name type="common">Pseudomonas hydrogenothermophila</name>
    <dbReference type="NCBI Taxonomy" id="297"/>
    <lineage>
        <taxon>Bacteria</taxon>
        <taxon>Pseudomonadati</taxon>
        <taxon>Pseudomonadota</taxon>
        <taxon>Hydrogenophilia</taxon>
        <taxon>Hydrogenophilales</taxon>
        <taxon>Hydrogenophilaceae</taxon>
        <taxon>Hydrogenophilus</taxon>
    </lineage>
</organism>
<gene>
    <name evidence="2" type="ORF">HPTL_0174</name>
</gene>
<dbReference type="RefSeq" id="WP_119334285.1">
    <property type="nucleotide sequence ID" value="NZ_AP018558.1"/>
</dbReference>
<keyword evidence="1" id="KW-1133">Transmembrane helix</keyword>
<dbReference type="AlphaFoldDB" id="A0A2Z6DVI0"/>
<dbReference type="KEGG" id="htl:HPTL_0174"/>
<dbReference type="OrthoDB" id="9969565at2"/>
<reference evidence="2 3" key="1">
    <citation type="submission" date="2018-04" db="EMBL/GenBank/DDBJ databases">
        <title>Complete genome sequence of Hydrogenophilus thermoluteolus TH-1.</title>
        <authorList>
            <person name="Arai H."/>
        </authorList>
    </citation>
    <scope>NUCLEOTIDE SEQUENCE [LARGE SCALE GENOMIC DNA]</scope>
    <source>
        <strain evidence="2 3">TH-1</strain>
    </source>
</reference>
<keyword evidence="1" id="KW-0472">Membrane</keyword>
<keyword evidence="3" id="KW-1185">Reference proteome</keyword>
<dbReference type="EMBL" id="AP018558">
    <property type="protein sequence ID" value="BBD76444.1"/>
    <property type="molecule type" value="Genomic_DNA"/>
</dbReference>
<evidence type="ECO:0000256" key="1">
    <source>
        <dbReference type="SAM" id="Phobius"/>
    </source>
</evidence>
<protein>
    <submittedName>
        <fullName evidence="2">Uncharacterized protein</fullName>
    </submittedName>
</protein>
<proteinExistence type="predicted"/>
<evidence type="ECO:0000313" key="2">
    <source>
        <dbReference type="EMBL" id="BBD76444.1"/>
    </source>
</evidence>
<sequence>MNAAAAAPSTQHTRNRLKRSAIRVSIVLLLTGAILTGALHWQTYETQQQTIVQAQLTQTQEQLRQTQRARDNVERHLHRYRTLEMSGFTAPPDRVALIEALLAAQARLALPTVRYTLGPVVETPFPLPPEASRWRDPGDAPPAQIAYQPLELKLVEVHEGEWLAFLADVQQHAPGWSRIERCALRRSGALGLDIDCTLRWWFTPPTHGEAGQ</sequence>
<accession>A0A2Z6DVI0</accession>
<dbReference type="Proteomes" id="UP000262004">
    <property type="component" value="Chromosome"/>
</dbReference>
<keyword evidence="1" id="KW-0812">Transmembrane</keyword>
<name>A0A2Z6DVI0_HYDTE</name>
<feature type="transmembrane region" description="Helical" evidence="1">
    <location>
        <begin position="21"/>
        <end position="41"/>
    </location>
</feature>
<evidence type="ECO:0000313" key="3">
    <source>
        <dbReference type="Proteomes" id="UP000262004"/>
    </source>
</evidence>